<dbReference type="InterPro" id="IPR037401">
    <property type="entry name" value="SnoaL-like"/>
</dbReference>
<protein>
    <submittedName>
        <fullName evidence="2">Nuclear transport factor 2 family protein</fullName>
    </submittedName>
</protein>
<dbReference type="SUPFAM" id="SSF54427">
    <property type="entry name" value="NTF2-like"/>
    <property type="match status" value="1"/>
</dbReference>
<evidence type="ECO:0000313" key="3">
    <source>
        <dbReference type="Proteomes" id="UP001163328"/>
    </source>
</evidence>
<dbReference type="Proteomes" id="UP001163328">
    <property type="component" value="Chromosome"/>
</dbReference>
<evidence type="ECO:0000259" key="1">
    <source>
        <dbReference type="Pfam" id="PF12680"/>
    </source>
</evidence>
<reference evidence="2" key="1">
    <citation type="submission" date="2021-08" db="EMBL/GenBank/DDBJ databases">
        <title>Flavobacterium sp. strain CC-SYL302.</title>
        <authorList>
            <person name="Lin S.-Y."/>
            <person name="Lee T.-H."/>
            <person name="Young C.-C."/>
        </authorList>
    </citation>
    <scope>NUCLEOTIDE SEQUENCE</scope>
    <source>
        <strain evidence="2">CC-SYL302</strain>
    </source>
</reference>
<proteinExistence type="predicted"/>
<gene>
    <name evidence="2" type="ORF">K5I29_03670</name>
</gene>
<dbReference type="RefSeq" id="WP_264434498.1">
    <property type="nucleotide sequence ID" value="NZ_CP081495.1"/>
</dbReference>
<keyword evidence="3" id="KW-1185">Reference proteome</keyword>
<sequence>MNVTDIVLNFYKTDALTNHHAIVALLHDDLEVTWYSTEGYLHFNKEELIDYTIKLEKAYSKSRYDITHVLHDKNQVALRYTHYVSPIDNPEQELILAHFMGIWEIKDQKLYKAYVMSQR</sequence>
<dbReference type="InterPro" id="IPR032710">
    <property type="entry name" value="NTF2-like_dom_sf"/>
</dbReference>
<evidence type="ECO:0000313" key="2">
    <source>
        <dbReference type="EMBL" id="UYW02019.1"/>
    </source>
</evidence>
<dbReference type="Pfam" id="PF12680">
    <property type="entry name" value="SnoaL_2"/>
    <property type="match status" value="1"/>
</dbReference>
<name>A0ABY6M2W2_9FLAO</name>
<organism evidence="2 3">
    <name type="scientific">Flavobacterium agricola</name>
    <dbReference type="NCBI Taxonomy" id="2870839"/>
    <lineage>
        <taxon>Bacteria</taxon>
        <taxon>Pseudomonadati</taxon>
        <taxon>Bacteroidota</taxon>
        <taxon>Flavobacteriia</taxon>
        <taxon>Flavobacteriales</taxon>
        <taxon>Flavobacteriaceae</taxon>
        <taxon>Flavobacterium</taxon>
    </lineage>
</organism>
<feature type="domain" description="SnoaL-like" evidence="1">
    <location>
        <begin position="20"/>
        <end position="110"/>
    </location>
</feature>
<dbReference type="Gene3D" id="3.10.450.50">
    <property type="match status" value="1"/>
</dbReference>
<accession>A0ABY6M2W2</accession>
<dbReference type="EMBL" id="CP081495">
    <property type="protein sequence ID" value="UYW02019.1"/>
    <property type="molecule type" value="Genomic_DNA"/>
</dbReference>